<comment type="caution">
    <text evidence="3">The sequence shown here is derived from an EMBL/GenBank/DDBJ whole genome shotgun (WGS) entry which is preliminary data.</text>
</comment>
<dbReference type="PRINTS" id="PR01217">
    <property type="entry name" value="PRICHEXTENSN"/>
</dbReference>
<evidence type="ECO:0000256" key="2">
    <source>
        <dbReference type="SAM" id="MobiDB-lite"/>
    </source>
</evidence>
<feature type="compositionally biased region" description="Acidic residues" evidence="2">
    <location>
        <begin position="439"/>
        <end position="452"/>
    </location>
</feature>
<protein>
    <submittedName>
        <fullName evidence="3">Uncharacterized protein</fullName>
    </submittedName>
</protein>
<dbReference type="AlphaFoldDB" id="A0A9P8LH10"/>
<keyword evidence="4" id="KW-1185">Reference proteome</keyword>
<evidence type="ECO:0000256" key="1">
    <source>
        <dbReference type="SAM" id="Coils"/>
    </source>
</evidence>
<organism evidence="3 4">
    <name type="scientific">Trichoglossum hirsutum</name>
    <dbReference type="NCBI Taxonomy" id="265104"/>
    <lineage>
        <taxon>Eukaryota</taxon>
        <taxon>Fungi</taxon>
        <taxon>Dikarya</taxon>
        <taxon>Ascomycota</taxon>
        <taxon>Pezizomycotina</taxon>
        <taxon>Geoglossomycetes</taxon>
        <taxon>Geoglossales</taxon>
        <taxon>Geoglossaceae</taxon>
        <taxon>Trichoglossum</taxon>
    </lineage>
</organism>
<dbReference type="EMBL" id="JAGHQM010000137">
    <property type="protein sequence ID" value="KAH0565099.1"/>
    <property type="molecule type" value="Genomic_DNA"/>
</dbReference>
<feature type="compositionally biased region" description="Low complexity" evidence="2">
    <location>
        <begin position="558"/>
        <end position="581"/>
    </location>
</feature>
<gene>
    <name evidence="3" type="ORF">GP486_001517</name>
</gene>
<evidence type="ECO:0000313" key="3">
    <source>
        <dbReference type="EMBL" id="KAH0565099.1"/>
    </source>
</evidence>
<reference evidence="3" key="1">
    <citation type="submission" date="2021-03" db="EMBL/GenBank/DDBJ databases">
        <title>Comparative genomics and phylogenomic investigation of the class Geoglossomycetes provide insights into ecological specialization and systematics.</title>
        <authorList>
            <person name="Melie T."/>
            <person name="Pirro S."/>
            <person name="Miller A.N."/>
            <person name="Quandt A."/>
        </authorList>
    </citation>
    <scope>NUCLEOTIDE SEQUENCE</scope>
    <source>
        <strain evidence="3">CAQ_001_2017</strain>
    </source>
</reference>
<feature type="coiled-coil region" evidence="1">
    <location>
        <begin position="198"/>
        <end position="259"/>
    </location>
</feature>
<sequence length="758" mass="82401">MGLILDPYRILDVDLTVRNFTCPRYSSSLGRQCGNRVPRMNRREEREKLGELLEKIADTHPLRERDLKRRFSRVASAVLCRQCRQKPNRAVNYWLDSVELLNHRSLPRFDPFITFSLDANFCNNSSPICYYRKSRETSRIVRSMIHDIGAEPLSRIQLRLELEYLAPMALCYRHRAMASDIVWEWLWMVEDMLLVVETKEVKKKTERLNKKIRRLKKEASRLTDEIEAAKREEREEERMKRLGDEIEAILRRVEMVEKMQEKERSAMVKESNGNGSNDGGAPSEPSGSANPATTPALASPFPSVKRPSDSTDTSQDPSIFVISTPPRPLNLPASSPLPTKEGSTNKVAAPVPTAFNPFMLLPTTMPPALSTPAPSRPPSLPASSPLSAKEGSTNKVAAPVPTAFNPFMLLPTTTPRALSASGERPSTASSLQSLSEYGGDGDDGDDGDDACSDDGSFLHSELGSDLDAPPSPSSLKEASFPLRGPVEPDVSSLIGPEEGPTGANDSPLEPLTLPIRPPVEGEESTAAATVVPAEPIVQPPTPTSSRGSTALPTEMEESTTNNSTPSVAPLILPPTSTLPTPSTAPPPPQEPTDADITEEPTTNNIDIPAAEPVVQPPTPMSPRDSTALPTEMEESTTKSSTPSVASPPQEPTDADTTEEPTDNSADIPPTESLTPPTTPTPSNPSVSVPAEEEKPASPLPTESPPTDEKPTPAEPITATREPAAKVAEGERENDKGKRRSRLRRWLGFFCLFRRGAEG</sequence>
<feature type="region of interest" description="Disordered" evidence="2">
    <location>
        <begin position="260"/>
        <end position="349"/>
    </location>
</feature>
<evidence type="ECO:0000313" key="4">
    <source>
        <dbReference type="Proteomes" id="UP000750711"/>
    </source>
</evidence>
<feature type="compositionally biased region" description="Polar residues" evidence="2">
    <location>
        <begin position="424"/>
        <end position="435"/>
    </location>
</feature>
<feature type="compositionally biased region" description="Acidic residues" evidence="2">
    <location>
        <begin position="652"/>
        <end position="661"/>
    </location>
</feature>
<keyword evidence="1" id="KW-0175">Coiled coil</keyword>
<name>A0A9P8LH10_9PEZI</name>
<feature type="compositionally biased region" description="Polar residues" evidence="2">
    <location>
        <begin position="332"/>
        <end position="346"/>
    </location>
</feature>
<dbReference type="Proteomes" id="UP000750711">
    <property type="component" value="Unassembled WGS sequence"/>
</dbReference>
<feature type="region of interest" description="Disordered" evidence="2">
    <location>
        <begin position="363"/>
        <end position="740"/>
    </location>
</feature>
<proteinExistence type="predicted"/>
<accession>A0A9P8LH10</accession>